<feature type="compositionally biased region" description="Basic and acidic residues" evidence="1">
    <location>
        <begin position="79"/>
        <end position="91"/>
    </location>
</feature>
<proteinExistence type="predicted"/>
<reference evidence="2 3" key="1">
    <citation type="submission" date="2021-06" db="EMBL/GenBank/DDBJ databases">
        <title>Caerostris extrusa draft genome.</title>
        <authorList>
            <person name="Kono N."/>
            <person name="Arakawa K."/>
        </authorList>
    </citation>
    <scope>NUCLEOTIDE SEQUENCE [LARGE SCALE GENOMIC DNA]</scope>
</reference>
<evidence type="ECO:0000256" key="1">
    <source>
        <dbReference type="SAM" id="MobiDB-lite"/>
    </source>
</evidence>
<evidence type="ECO:0000313" key="3">
    <source>
        <dbReference type="Proteomes" id="UP001054945"/>
    </source>
</evidence>
<feature type="compositionally biased region" description="Polar residues" evidence="1">
    <location>
        <begin position="67"/>
        <end position="76"/>
    </location>
</feature>
<dbReference type="Proteomes" id="UP001054945">
    <property type="component" value="Unassembled WGS sequence"/>
</dbReference>
<feature type="region of interest" description="Disordered" evidence="1">
    <location>
        <begin position="30"/>
        <end position="91"/>
    </location>
</feature>
<dbReference type="EMBL" id="BPLR01017728">
    <property type="protein sequence ID" value="GIY93996.1"/>
    <property type="molecule type" value="Genomic_DNA"/>
</dbReference>
<protein>
    <submittedName>
        <fullName evidence="2">Uncharacterized protein</fullName>
    </submittedName>
</protein>
<sequence>MCACLIILFKRGSHYTIQLRDLLDLEKSTSCDNERGKSTFDPHLGVCPERGMRQETHPKSMRAKRSSLGQGESELQSAEDGKMEGEKKKADDEMMENIILRRGVEWRSTVYQTGVNAIASNEKRVHY</sequence>
<name>A0AAV4XFJ0_CAEEX</name>
<organism evidence="2 3">
    <name type="scientific">Caerostris extrusa</name>
    <name type="common">Bark spider</name>
    <name type="synonym">Caerostris bankana</name>
    <dbReference type="NCBI Taxonomy" id="172846"/>
    <lineage>
        <taxon>Eukaryota</taxon>
        <taxon>Metazoa</taxon>
        <taxon>Ecdysozoa</taxon>
        <taxon>Arthropoda</taxon>
        <taxon>Chelicerata</taxon>
        <taxon>Arachnida</taxon>
        <taxon>Araneae</taxon>
        <taxon>Araneomorphae</taxon>
        <taxon>Entelegynae</taxon>
        <taxon>Araneoidea</taxon>
        <taxon>Araneidae</taxon>
        <taxon>Caerostris</taxon>
    </lineage>
</organism>
<accession>A0AAV4XFJ0</accession>
<evidence type="ECO:0000313" key="2">
    <source>
        <dbReference type="EMBL" id="GIY93996.1"/>
    </source>
</evidence>
<keyword evidence="3" id="KW-1185">Reference proteome</keyword>
<comment type="caution">
    <text evidence="2">The sequence shown here is derived from an EMBL/GenBank/DDBJ whole genome shotgun (WGS) entry which is preliminary data.</text>
</comment>
<dbReference type="AlphaFoldDB" id="A0AAV4XFJ0"/>
<feature type="compositionally biased region" description="Basic and acidic residues" evidence="1">
    <location>
        <begin position="30"/>
        <end position="40"/>
    </location>
</feature>
<gene>
    <name evidence="2" type="ORF">CEXT_13881</name>
</gene>